<dbReference type="KEGG" id="clz:BIU88_11760"/>
<dbReference type="AlphaFoldDB" id="A0A1D8D0M0"/>
<sequence length="122" mass="13493">MIENLRWRIGIPADFWIVKEAAIGEFIKANKIKPVAHESLRVDAKPTVGTGKAVSIDYIINIRGGRKTPHLHYKGELYLLDAKQWQTFAAPVMKELSKQIAGANAISFDNLLDVAEAASALH</sequence>
<accession>A0A1D8D0M0</accession>
<dbReference type="STRING" id="274537.BIU88_11760"/>
<proteinExistence type="predicted"/>
<reference evidence="1" key="1">
    <citation type="submission" date="2016-09" db="EMBL/GenBank/DDBJ databases">
        <title>Genome sequence of Chlorobaculum limnaeum.</title>
        <authorList>
            <person name="Liu Z."/>
            <person name="Tank M."/>
            <person name="Bryant D.A."/>
        </authorList>
    </citation>
    <scope>NUCLEOTIDE SEQUENCE [LARGE SCALE GENOMIC DNA]</scope>
    <source>
        <strain evidence="1">DSM 1677</strain>
    </source>
</reference>
<evidence type="ECO:0000313" key="2">
    <source>
        <dbReference type="Proteomes" id="UP000095185"/>
    </source>
</evidence>
<keyword evidence="2" id="KW-1185">Reference proteome</keyword>
<name>A0A1D8D0M0_CHLLM</name>
<dbReference type="Proteomes" id="UP000095185">
    <property type="component" value="Chromosome"/>
</dbReference>
<organism evidence="1 2">
    <name type="scientific">Chlorobaculum limnaeum</name>
    <dbReference type="NCBI Taxonomy" id="274537"/>
    <lineage>
        <taxon>Bacteria</taxon>
        <taxon>Pseudomonadati</taxon>
        <taxon>Chlorobiota</taxon>
        <taxon>Chlorobiia</taxon>
        <taxon>Chlorobiales</taxon>
        <taxon>Chlorobiaceae</taxon>
        <taxon>Chlorobaculum</taxon>
    </lineage>
</organism>
<protein>
    <submittedName>
        <fullName evidence="1">Uncharacterized protein</fullName>
    </submittedName>
</protein>
<evidence type="ECO:0000313" key="1">
    <source>
        <dbReference type="EMBL" id="AOS84752.1"/>
    </source>
</evidence>
<dbReference type="EMBL" id="CP017305">
    <property type="protein sequence ID" value="AOS84752.1"/>
    <property type="molecule type" value="Genomic_DNA"/>
</dbReference>
<gene>
    <name evidence="1" type="ORF">BIU88_11760</name>
</gene>